<sequence>MVNGVGSITRKYVPGLRIDRAFEQLEKKLTRYFKSLNSHHIGEILDFFSEDFQLHFSGYDDTIDKTALKSILAWDKGVNGKVSFQNLVINNELVTIDFTEQNDFFRLIGIKELKATITYAFDPAGKILKQTYTPFPDQPSFQEYMKPAVQWAKSNRQDELNEIYPNDQMIFNEEMAKRWLILLKQWKRASESS</sequence>
<proteinExistence type="predicted"/>
<name>A0ABT8KP90_9BACT</name>
<dbReference type="InterPro" id="IPR032710">
    <property type="entry name" value="NTF2-like_dom_sf"/>
</dbReference>
<dbReference type="EMBL" id="JAUJEA010000004">
    <property type="protein sequence ID" value="MDN5202526.1"/>
    <property type="molecule type" value="Genomic_DNA"/>
</dbReference>
<dbReference type="Proteomes" id="UP001172082">
    <property type="component" value="Unassembled WGS sequence"/>
</dbReference>
<dbReference type="SUPFAM" id="SSF54427">
    <property type="entry name" value="NTF2-like"/>
    <property type="match status" value="1"/>
</dbReference>
<evidence type="ECO:0000313" key="1">
    <source>
        <dbReference type="EMBL" id="MDN5202526.1"/>
    </source>
</evidence>
<reference evidence="1" key="1">
    <citation type="submission" date="2023-06" db="EMBL/GenBank/DDBJ databases">
        <title>Genomic of Parafulvivirga corallium.</title>
        <authorList>
            <person name="Wang G."/>
        </authorList>
    </citation>
    <scope>NUCLEOTIDE SEQUENCE</scope>
    <source>
        <strain evidence="1">BMA10</strain>
    </source>
</reference>
<accession>A0ABT8KP90</accession>
<comment type="caution">
    <text evidence="1">The sequence shown here is derived from an EMBL/GenBank/DDBJ whole genome shotgun (WGS) entry which is preliminary data.</text>
</comment>
<dbReference type="RefSeq" id="WP_346752550.1">
    <property type="nucleotide sequence ID" value="NZ_JAUJEA010000004.1"/>
</dbReference>
<organism evidence="1 2">
    <name type="scientific">Splendidivirga corallicola</name>
    <dbReference type="NCBI Taxonomy" id="3051826"/>
    <lineage>
        <taxon>Bacteria</taxon>
        <taxon>Pseudomonadati</taxon>
        <taxon>Bacteroidota</taxon>
        <taxon>Cytophagia</taxon>
        <taxon>Cytophagales</taxon>
        <taxon>Splendidivirgaceae</taxon>
        <taxon>Splendidivirga</taxon>
    </lineage>
</organism>
<gene>
    <name evidence="1" type="ORF">QQ008_14155</name>
</gene>
<protein>
    <recommendedName>
        <fullName evidence="3">Nuclear transport factor 2 family protein</fullName>
    </recommendedName>
</protein>
<evidence type="ECO:0000313" key="2">
    <source>
        <dbReference type="Proteomes" id="UP001172082"/>
    </source>
</evidence>
<keyword evidence="2" id="KW-1185">Reference proteome</keyword>
<evidence type="ECO:0008006" key="3">
    <source>
        <dbReference type="Google" id="ProtNLM"/>
    </source>
</evidence>